<gene>
    <name evidence="6" type="ORF">Asru_0161_04</name>
</gene>
<evidence type="ECO:0000313" key="6">
    <source>
        <dbReference type="EMBL" id="GAN76768.1"/>
    </source>
</evidence>
<dbReference type="SUPFAM" id="SSF53822">
    <property type="entry name" value="Periplasmic binding protein-like I"/>
    <property type="match status" value="1"/>
</dbReference>
<comment type="similarity">
    <text evidence="2">Belongs to the bacterial solute-binding protein 2 family.</text>
</comment>
<evidence type="ECO:0000256" key="2">
    <source>
        <dbReference type="ARBA" id="ARBA00007639"/>
    </source>
</evidence>
<feature type="signal peptide" evidence="4">
    <location>
        <begin position="1"/>
        <end position="28"/>
    </location>
</feature>
<dbReference type="GO" id="GO:0030246">
    <property type="term" value="F:carbohydrate binding"/>
    <property type="evidence" value="ECO:0007669"/>
    <property type="project" value="UniProtKB-ARBA"/>
</dbReference>
<accession>A0A0D6P6E4</accession>
<comment type="subcellular location">
    <subcellularLocation>
        <location evidence="1">Cell envelope</location>
    </subcellularLocation>
</comment>
<protein>
    <submittedName>
        <fullName evidence="6">ABC transporter ribose permease</fullName>
    </submittedName>
</protein>
<evidence type="ECO:0000313" key="7">
    <source>
        <dbReference type="Proteomes" id="UP000032680"/>
    </source>
</evidence>
<dbReference type="AlphaFoldDB" id="A0A0D6P6E4"/>
<sequence length="343" mass="36762">MLRRTTWITAGLAVLGVALLAAPLVAVAQDETGTKAARETRADYDKAVRGKTIAYLPITMAAPISAEWGHVLQTEAAWRGMKYVVRDPNNNPSAMQQALTALVNDKPDIIIVQNPSVTLLVKEMKRAEAQGTHVIQINMASNYRSDAFVGADWHEIGRMLGQEVVKACGTGSGKSGKVQIIQGELTAQASIDQVGAMMDVLNKDKAIKVVSNQAANWDANTAMNITTTVLQQNPDLCASVGFWGIMESGAAQAIRNAGKTGQVKVYASVEGSQLDCDQINEGNFTKVLSYKSTEQGHDLMTAAITLLEGGDKPGTRHLEYYTIPVWVDKSNASGGNCFPVPKS</sequence>
<dbReference type="EMBL" id="BANB01000161">
    <property type="protein sequence ID" value="GAN76768.1"/>
    <property type="molecule type" value="Genomic_DNA"/>
</dbReference>
<dbReference type="RefSeq" id="WP_048860650.1">
    <property type="nucleotide sequence ID" value="NZ_BANB01000161.1"/>
</dbReference>
<dbReference type="PANTHER" id="PTHR46847:SF1">
    <property type="entry name" value="D-ALLOSE-BINDING PERIPLASMIC PROTEIN-RELATED"/>
    <property type="match status" value="1"/>
</dbReference>
<evidence type="ECO:0000256" key="1">
    <source>
        <dbReference type="ARBA" id="ARBA00004196"/>
    </source>
</evidence>
<proteinExistence type="inferred from homology"/>
<evidence type="ECO:0000256" key="3">
    <source>
        <dbReference type="ARBA" id="ARBA00022729"/>
    </source>
</evidence>
<dbReference type="OrthoDB" id="9804917at2"/>
<keyword evidence="3 4" id="KW-0732">Signal</keyword>
<evidence type="ECO:0000256" key="4">
    <source>
        <dbReference type="SAM" id="SignalP"/>
    </source>
</evidence>
<feature type="domain" description="Periplasmic binding protein" evidence="5">
    <location>
        <begin position="54"/>
        <end position="310"/>
    </location>
</feature>
<dbReference type="GO" id="GO:0030313">
    <property type="term" value="C:cell envelope"/>
    <property type="evidence" value="ECO:0007669"/>
    <property type="project" value="UniProtKB-SubCell"/>
</dbReference>
<dbReference type="InterPro" id="IPR028082">
    <property type="entry name" value="Peripla_BP_I"/>
</dbReference>
<organism evidence="6 7">
    <name type="scientific">Acidisphaera rubrifaciens HS-AP3</name>
    <dbReference type="NCBI Taxonomy" id="1231350"/>
    <lineage>
        <taxon>Bacteria</taxon>
        <taxon>Pseudomonadati</taxon>
        <taxon>Pseudomonadota</taxon>
        <taxon>Alphaproteobacteria</taxon>
        <taxon>Acetobacterales</taxon>
        <taxon>Acetobacteraceae</taxon>
        <taxon>Acidisphaera</taxon>
    </lineage>
</organism>
<name>A0A0D6P6E4_9PROT</name>
<dbReference type="CDD" id="cd01536">
    <property type="entry name" value="PBP1_ABC_sugar_binding-like"/>
    <property type="match status" value="1"/>
</dbReference>
<dbReference type="Pfam" id="PF13407">
    <property type="entry name" value="Peripla_BP_4"/>
    <property type="match status" value="1"/>
</dbReference>
<reference evidence="6 7" key="1">
    <citation type="submission" date="2012-11" db="EMBL/GenBank/DDBJ databases">
        <title>Whole genome sequence of Acidisphaera rubrifaciens HS-AP3.</title>
        <authorList>
            <person name="Azuma Y."/>
            <person name="Higashiura N."/>
            <person name="Hirakawa H."/>
            <person name="Matsushita K."/>
        </authorList>
    </citation>
    <scope>NUCLEOTIDE SEQUENCE [LARGE SCALE GENOMIC DNA]</scope>
    <source>
        <strain evidence="6 7">HS-AP3</strain>
    </source>
</reference>
<dbReference type="Gene3D" id="3.40.50.2300">
    <property type="match status" value="2"/>
</dbReference>
<dbReference type="PANTHER" id="PTHR46847">
    <property type="entry name" value="D-ALLOSE-BINDING PERIPLASMIC PROTEIN-RELATED"/>
    <property type="match status" value="1"/>
</dbReference>
<dbReference type="Proteomes" id="UP000032680">
    <property type="component" value="Unassembled WGS sequence"/>
</dbReference>
<comment type="caution">
    <text evidence="6">The sequence shown here is derived from an EMBL/GenBank/DDBJ whole genome shotgun (WGS) entry which is preliminary data.</text>
</comment>
<keyword evidence="7" id="KW-1185">Reference proteome</keyword>
<dbReference type="InterPro" id="IPR025997">
    <property type="entry name" value="SBP_2_dom"/>
</dbReference>
<evidence type="ECO:0000259" key="5">
    <source>
        <dbReference type="Pfam" id="PF13407"/>
    </source>
</evidence>
<feature type="chain" id="PRO_5002309565" evidence="4">
    <location>
        <begin position="29"/>
        <end position="343"/>
    </location>
</feature>